<dbReference type="OrthoDB" id="9789668at2"/>
<comment type="caution">
    <text evidence="4">The sequence shown here is derived from an EMBL/GenBank/DDBJ whole genome shotgun (WGS) entry which is preliminary data.</text>
</comment>
<keyword evidence="5" id="KW-1185">Reference proteome</keyword>
<feature type="domain" description="UspA" evidence="3">
    <location>
        <begin position="4"/>
        <end position="143"/>
    </location>
</feature>
<dbReference type="CDD" id="cd00293">
    <property type="entry name" value="USP-like"/>
    <property type="match status" value="1"/>
</dbReference>
<keyword evidence="2" id="KW-0963">Cytoplasm</keyword>
<comment type="similarity">
    <text evidence="1 2">Belongs to the universal stress protein A family.</text>
</comment>
<dbReference type="Gene3D" id="3.40.50.620">
    <property type="entry name" value="HUPs"/>
    <property type="match status" value="1"/>
</dbReference>
<dbReference type="Pfam" id="PF00582">
    <property type="entry name" value="Usp"/>
    <property type="match status" value="1"/>
</dbReference>
<dbReference type="PANTHER" id="PTHR46268">
    <property type="entry name" value="STRESS RESPONSE PROTEIN NHAX"/>
    <property type="match status" value="1"/>
</dbReference>
<reference evidence="4 5" key="1">
    <citation type="submission" date="2018-09" db="EMBL/GenBank/DDBJ databases">
        <title>Genomic Encyclopedia of Archaeal and Bacterial Type Strains, Phase II (KMG-II): from individual species to whole genera.</title>
        <authorList>
            <person name="Goeker M."/>
        </authorList>
    </citation>
    <scope>NUCLEOTIDE SEQUENCE [LARGE SCALE GENOMIC DNA]</scope>
    <source>
        <strain evidence="4 5">DSM 17008</strain>
    </source>
</reference>
<dbReference type="InterPro" id="IPR006016">
    <property type="entry name" value="UspA"/>
</dbReference>
<protein>
    <recommendedName>
        <fullName evidence="2">Universal stress protein</fullName>
    </recommendedName>
</protein>
<gene>
    <name evidence="4" type="ORF">ATL39_0251</name>
</gene>
<dbReference type="GO" id="GO:0005737">
    <property type="term" value="C:cytoplasm"/>
    <property type="evidence" value="ECO:0007669"/>
    <property type="project" value="UniProtKB-SubCell"/>
</dbReference>
<dbReference type="InterPro" id="IPR014729">
    <property type="entry name" value="Rossmann-like_a/b/a_fold"/>
</dbReference>
<sequence length="149" mass="16362">MENYKKILAAVDGSEESKNAFKKAIAMAQKEEAELVICHVVDTSSYNRIEHYSSAFIAGLEEYAKELLDDYEKQANDAGIKKVTAVLEHGSPKVKIPKELAGKYEVDLIIAGATGLGAVERFIIGSVSEQIARRAKCDVLIVRMTEQEA</sequence>
<dbReference type="EMBL" id="RAPK01000006">
    <property type="protein sequence ID" value="RKD76039.1"/>
    <property type="molecule type" value="Genomic_DNA"/>
</dbReference>
<dbReference type="SUPFAM" id="SSF52402">
    <property type="entry name" value="Adenine nucleotide alpha hydrolases-like"/>
    <property type="match status" value="1"/>
</dbReference>
<proteinExistence type="inferred from homology"/>
<dbReference type="RefSeq" id="WP_120191460.1">
    <property type="nucleotide sequence ID" value="NZ_RAPK01000006.1"/>
</dbReference>
<evidence type="ECO:0000259" key="3">
    <source>
        <dbReference type="Pfam" id="PF00582"/>
    </source>
</evidence>
<dbReference type="InterPro" id="IPR006015">
    <property type="entry name" value="Universal_stress_UspA"/>
</dbReference>
<organism evidence="4 5">
    <name type="scientific">Sinobaca qinghaiensis</name>
    <dbReference type="NCBI Taxonomy" id="342944"/>
    <lineage>
        <taxon>Bacteria</taxon>
        <taxon>Bacillati</taxon>
        <taxon>Bacillota</taxon>
        <taxon>Bacilli</taxon>
        <taxon>Bacillales</taxon>
        <taxon>Sporolactobacillaceae</taxon>
        <taxon>Sinobaca</taxon>
    </lineage>
</organism>
<evidence type="ECO:0000256" key="1">
    <source>
        <dbReference type="ARBA" id="ARBA00008791"/>
    </source>
</evidence>
<name>A0A419V7Z1_9BACL</name>
<dbReference type="AlphaFoldDB" id="A0A419V7Z1"/>
<evidence type="ECO:0000256" key="2">
    <source>
        <dbReference type="PIRNR" id="PIRNR006276"/>
    </source>
</evidence>
<dbReference type="PANTHER" id="PTHR46268:SF6">
    <property type="entry name" value="UNIVERSAL STRESS PROTEIN UP12"/>
    <property type="match status" value="1"/>
</dbReference>
<dbReference type="Proteomes" id="UP000285120">
    <property type="component" value="Unassembled WGS sequence"/>
</dbReference>
<comment type="subcellular location">
    <subcellularLocation>
        <location evidence="2">Cytoplasm</location>
    </subcellularLocation>
</comment>
<evidence type="ECO:0000313" key="4">
    <source>
        <dbReference type="EMBL" id="RKD76039.1"/>
    </source>
</evidence>
<accession>A0A419V7Z1</accession>
<dbReference type="PIRSF" id="PIRSF006276">
    <property type="entry name" value="UspA"/>
    <property type="match status" value="1"/>
</dbReference>
<dbReference type="PRINTS" id="PR01438">
    <property type="entry name" value="UNVRSLSTRESS"/>
</dbReference>
<evidence type="ECO:0000313" key="5">
    <source>
        <dbReference type="Proteomes" id="UP000285120"/>
    </source>
</evidence>